<gene>
    <name evidence="16" type="primary">20216402</name>
    <name evidence="15" type="ORF">HELRODRAFT_84937</name>
</gene>
<keyword evidence="17" id="KW-1185">Reference proteome</keyword>
<dbReference type="FunFam" id="3.40.50.11660:FF:000004">
    <property type="entry name" value="Glycoprotein 3-alpha-L-fucosyltransferase A"/>
    <property type="match status" value="1"/>
</dbReference>
<reference evidence="17" key="1">
    <citation type="submission" date="2012-12" db="EMBL/GenBank/DDBJ databases">
        <authorList>
            <person name="Hellsten U."/>
            <person name="Grimwood J."/>
            <person name="Chapman J.A."/>
            <person name="Shapiro H."/>
            <person name="Aerts A."/>
            <person name="Otillar R.P."/>
            <person name="Terry A.Y."/>
            <person name="Boore J.L."/>
            <person name="Simakov O."/>
            <person name="Marletaz F."/>
            <person name="Cho S.-J."/>
            <person name="Edsinger-Gonzales E."/>
            <person name="Havlak P."/>
            <person name="Kuo D.-H."/>
            <person name="Larsson T."/>
            <person name="Lv J."/>
            <person name="Arendt D."/>
            <person name="Savage R."/>
            <person name="Osoegawa K."/>
            <person name="de Jong P."/>
            <person name="Lindberg D.R."/>
            <person name="Seaver E.C."/>
            <person name="Weisblat D.A."/>
            <person name="Putnam N.H."/>
            <person name="Grigoriev I.V."/>
            <person name="Rokhsar D.S."/>
        </authorList>
    </citation>
    <scope>NUCLEOTIDE SEQUENCE</scope>
</reference>
<dbReference type="GO" id="GO:0000139">
    <property type="term" value="C:Golgi membrane"/>
    <property type="evidence" value="ECO:0007669"/>
    <property type="project" value="UniProtKB-SubCell"/>
</dbReference>
<keyword evidence="11" id="KW-0325">Glycoprotein</keyword>
<organism evidence="16 17">
    <name type="scientific">Helobdella robusta</name>
    <name type="common">Californian leech</name>
    <dbReference type="NCBI Taxonomy" id="6412"/>
    <lineage>
        <taxon>Eukaryota</taxon>
        <taxon>Metazoa</taxon>
        <taxon>Spiralia</taxon>
        <taxon>Lophotrochozoa</taxon>
        <taxon>Annelida</taxon>
        <taxon>Clitellata</taxon>
        <taxon>Hirudinea</taxon>
        <taxon>Rhynchobdellida</taxon>
        <taxon>Glossiphoniidae</taxon>
        <taxon>Helobdella</taxon>
    </lineage>
</organism>
<keyword evidence="4 12" id="KW-0328">Glycosyltransferase</keyword>
<evidence type="ECO:0000256" key="2">
    <source>
        <dbReference type="ARBA" id="ARBA00004922"/>
    </source>
</evidence>
<reference evidence="16" key="3">
    <citation type="submission" date="2015-06" db="UniProtKB">
        <authorList>
            <consortium name="EnsemblMetazoa"/>
        </authorList>
    </citation>
    <scope>IDENTIFICATION</scope>
</reference>
<comment type="subcellular location">
    <subcellularLocation>
        <location evidence="1">Golgi apparatus membrane</location>
        <topology evidence="1">Single-pass type II membrane protein</topology>
    </subcellularLocation>
    <subcellularLocation>
        <location evidence="12">Golgi apparatus</location>
        <location evidence="12">Golgi stack membrane</location>
        <topology evidence="12">Single-pass type II membrane protein</topology>
    </subcellularLocation>
</comment>
<reference evidence="15 17" key="2">
    <citation type="journal article" date="2013" name="Nature">
        <title>Insights into bilaterian evolution from three spiralian genomes.</title>
        <authorList>
            <person name="Simakov O."/>
            <person name="Marletaz F."/>
            <person name="Cho S.J."/>
            <person name="Edsinger-Gonzales E."/>
            <person name="Havlak P."/>
            <person name="Hellsten U."/>
            <person name="Kuo D.H."/>
            <person name="Larsson T."/>
            <person name="Lv J."/>
            <person name="Arendt D."/>
            <person name="Savage R."/>
            <person name="Osoegawa K."/>
            <person name="de Jong P."/>
            <person name="Grimwood J."/>
            <person name="Chapman J.A."/>
            <person name="Shapiro H."/>
            <person name="Aerts A."/>
            <person name="Otillar R.P."/>
            <person name="Terry A.Y."/>
            <person name="Boore J.L."/>
            <person name="Grigoriev I.V."/>
            <person name="Lindberg D.R."/>
            <person name="Seaver E.C."/>
            <person name="Weisblat D.A."/>
            <person name="Putnam N.H."/>
            <person name="Rokhsar D.S."/>
        </authorList>
    </citation>
    <scope>NUCLEOTIDE SEQUENCE</scope>
</reference>
<evidence type="ECO:0000256" key="8">
    <source>
        <dbReference type="ARBA" id="ARBA00022989"/>
    </source>
</evidence>
<evidence type="ECO:0000256" key="9">
    <source>
        <dbReference type="ARBA" id="ARBA00023034"/>
    </source>
</evidence>
<evidence type="ECO:0000313" key="17">
    <source>
        <dbReference type="Proteomes" id="UP000015101"/>
    </source>
</evidence>
<proteinExistence type="inferred from homology"/>
<dbReference type="InterPro" id="IPR055270">
    <property type="entry name" value="Glyco_tran_10_C"/>
</dbReference>
<dbReference type="UniPathway" id="UPA00378"/>
<accession>T1G5Q5</accession>
<comment type="similarity">
    <text evidence="3 12">Belongs to the glycosyltransferase 10 family.</text>
</comment>
<dbReference type="HOGENOM" id="CLU_032075_3_2_1"/>
<evidence type="ECO:0000256" key="5">
    <source>
        <dbReference type="ARBA" id="ARBA00022679"/>
    </source>
</evidence>
<keyword evidence="5 12" id="KW-0808">Transferase</keyword>
<dbReference type="Pfam" id="PF17039">
    <property type="entry name" value="Glyco_tran_10_N"/>
    <property type="match status" value="1"/>
</dbReference>
<evidence type="ECO:0000313" key="15">
    <source>
        <dbReference type="EMBL" id="ESN98146.1"/>
    </source>
</evidence>
<evidence type="ECO:0000256" key="12">
    <source>
        <dbReference type="RuleBase" id="RU003832"/>
    </source>
</evidence>
<dbReference type="PANTHER" id="PTHR48438:SF1">
    <property type="entry name" value="ALPHA-(1,3)-FUCOSYLTRANSFERASE C-RELATED"/>
    <property type="match status" value="1"/>
</dbReference>
<dbReference type="GeneID" id="20216402"/>
<evidence type="ECO:0000256" key="4">
    <source>
        <dbReference type="ARBA" id="ARBA00022676"/>
    </source>
</evidence>
<evidence type="ECO:0000313" key="16">
    <source>
        <dbReference type="EnsemblMetazoa" id="HelroP84937"/>
    </source>
</evidence>
<dbReference type="eggNOG" id="KOG2619">
    <property type="taxonomic scope" value="Eukaryota"/>
</dbReference>
<dbReference type="STRING" id="6412.T1G5Q5"/>
<dbReference type="EnsemblMetazoa" id="HelroT84937">
    <property type="protein sequence ID" value="HelroP84937"/>
    <property type="gene ID" value="HelroG84937"/>
</dbReference>
<evidence type="ECO:0000256" key="6">
    <source>
        <dbReference type="ARBA" id="ARBA00022692"/>
    </source>
</evidence>
<keyword evidence="8" id="KW-1133">Transmembrane helix</keyword>
<dbReference type="InterPro" id="IPR031481">
    <property type="entry name" value="Glyco_tran_10_N"/>
</dbReference>
<dbReference type="Proteomes" id="UP000015101">
    <property type="component" value="Unassembled WGS sequence"/>
</dbReference>
<sequence length="345" mass="39906">MWQGLKKSVVPIYNSKLQSVKNKPDWNSLLKFIFVYDIPSDVGLGREAFITSKCPVSSCYITNNPMLRRVSHIFFLQDTMQVPARKPKGQIWLSRILESPINSFVPSGVKTYLNWTATYRWDSTIVTPYAKFVSNSDIKNSARNHTLIKKRHLVAWFASNCMTDNDRYGYVNELKQYIPVDVYGQCGDLHCSRSDEKSCFQILSDKYKFYLSFENSNCDYYITEKLFLNALSNNVVPVVMGARKEDYLKSAPPNSFISVEDFPDAKSLANYLLYLDGNEEMYNKYLAWKGSGQFINTKFWCRVCALVQDDDRPNMWYEGFSDWWSHPGACRQGRWEEKGESGVVS</sequence>
<dbReference type="Pfam" id="PF00852">
    <property type="entry name" value="Glyco_transf_10"/>
    <property type="match status" value="1"/>
</dbReference>
<dbReference type="InParanoid" id="T1G5Q5"/>
<dbReference type="EC" id="2.4.1.-" evidence="12"/>
<protein>
    <recommendedName>
        <fullName evidence="12">Fucosyltransferase</fullName>
        <ecNumber evidence="12">2.4.1.-</ecNumber>
    </recommendedName>
</protein>
<dbReference type="OMA" id="HIFNICG"/>
<dbReference type="CTD" id="20216402"/>
<evidence type="ECO:0000259" key="14">
    <source>
        <dbReference type="Pfam" id="PF17039"/>
    </source>
</evidence>
<dbReference type="OrthoDB" id="427096at2759"/>
<keyword evidence="10" id="KW-0472">Membrane</keyword>
<dbReference type="RefSeq" id="XP_009023722.1">
    <property type="nucleotide sequence ID" value="XM_009025474.1"/>
</dbReference>
<dbReference type="InterPro" id="IPR001503">
    <property type="entry name" value="Glyco_trans_10"/>
</dbReference>
<evidence type="ECO:0000256" key="1">
    <source>
        <dbReference type="ARBA" id="ARBA00004323"/>
    </source>
</evidence>
<dbReference type="InterPro" id="IPR038577">
    <property type="entry name" value="GT10-like_C_sf"/>
</dbReference>
<dbReference type="GO" id="GO:0032580">
    <property type="term" value="C:Golgi cisterna membrane"/>
    <property type="evidence" value="ECO:0007669"/>
    <property type="project" value="UniProtKB-SubCell"/>
</dbReference>
<evidence type="ECO:0000259" key="13">
    <source>
        <dbReference type="Pfam" id="PF00852"/>
    </source>
</evidence>
<dbReference type="AlphaFoldDB" id="T1G5Q5"/>
<evidence type="ECO:0000256" key="3">
    <source>
        <dbReference type="ARBA" id="ARBA00008919"/>
    </source>
</evidence>
<keyword evidence="7" id="KW-0735">Signal-anchor</keyword>
<comment type="pathway">
    <text evidence="2">Protein modification; protein glycosylation.</text>
</comment>
<name>T1G5Q5_HELRO</name>
<dbReference type="SUPFAM" id="SSF53756">
    <property type="entry name" value="UDP-Glycosyltransferase/glycogen phosphorylase"/>
    <property type="match status" value="1"/>
</dbReference>
<evidence type="ECO:0000256" key="10">
    <source>
        <dbReference type="ARBA" id="ARBA00023136"/>
    </source>
</evidence>
<dbReference type="EMBL" id="AMQM01006035">
    <property type="status" value="NOT_ANNOTATED_CDS"/>
    <property type="molecule type" value="Genomic_DNA"/>
</dbReference>
<dbReference type="PANTHER" id="PTHR48438">
    <property type="entry name" value="ALPHA-(1,3)-FUCOSYLTRANSFERASE C-RELATED"/>
    <property type="match status" value="1"/>
</dbReference>
<evidence type="ECO:0000256" key="11">
    <source>
        <dbReference type="ARBA" id="ARBA00023180"/>
    </source>
</evidence>
<feature type="domain" description="Fucosyltransferase C-terminal" evidence="13">
    <location>
        <begin position="149"/>
        <end position="323"/>
    </location>
</feature>
<dbReference type="KEGG" id="hro:HELRODRAFT_84937"/>
<evidence type="ECO:0000256" key="7">
    <source>
        <dbReference type="ARBA" id="ARBA00022968"/>
    </source>
</evidence>
<dbReference type="EMBL" id="KB097222">
    <property type="protein sequence ID" value="ESN98146.1"/>
    <property type="molecule type" value="Genomic_DNA"/>
</dbReference>
<dbReference type="GO" id="GO:0046920">
    <property type="term" value="F:alpha-(1-&gt;3)-fucosyltransferase activity"/>
    <property type="evidence" value="ECO:0000318"/>
    <property type="project" value="GO_Central"/>
</dbReference>
<feature type="domain" description="Fucosyltransferase N-terminal" evidence="14">
    <location>
        <begin position="48"/>
        <end position="129"/>
    </location>
</feature>
<keyword evidence="9 12" id="KW-0333">Golgi apparatus</keyword>
<keyword evidence="6 12" id="KW-0812">Transmembrane</keyword>
<dbReference type="Gene3D" id="3.40.50.11660">
    <property type="entry name" value="Glycosyl transferase family 10, C-terminal domain"/>
    <property type="match status" value="1"/>
</dbReference>